<evidence type="ECO:0000256" key="6">
    <source>
        <dbReference type="ARBA" id="ARBA00023268"/>
    </source>
</evidence>
<evidence type="ECO:0000256" key="2">
    <source>
        <dbReference type="ARBA" id="ARBA00022695"/>
    </source>
</evidence>
<dbReference type="GO" id="GO:0005524">
    <property type="term" value="F:ATP binding"/>
    <property type="evidence" value="ECO:0007669"/>
    <property type="project" value="UniProtKB-KW"/>
</dbReference>
<dbReference type="GO" id="GO:0005829">
    <property type="term" value="C:cytosol"/>
    <property type="evidence" value="ECO:0007669"/>
    <property type="project" value="TreeGrafter"/>
</dbReference>
<organism evidence="9">
    <name type="scientific">Dissulfuribacter thermophilus</name>
    <dbReference type="NCBI Taxonomy" id="1156395"/>
    <lineage>
        <taxon>Bacteria</taxon>
        <taxon>Pseudomonadati</taxon>
        <taxon>Thermodesulfobacteriota</taxon>
        <taxon>Dissulfuribacteria</taxon>
        <taxon>Dissulfuribacterales</taxon>
        <taxon>Dissulfuribacteraceae</taxon>
        <taxon>Dissulfuribacter</taxon>
    </lineage>
</organism>
<evidence type="ECO:0000259" key="7">
    <source>
        <dbReference type="Pfam" id="PF03710"/>
    </source>
</evidence>
<dbReference type="InterPro" id="IPR023057">
    <property type="entry name" value="GlnE"/>
</dbReference>
<gene>
    <name evidence="9" type="ORF">ENJ63_01500</name>
</gene>
<protein>
    <submittedName>
        <fullName evidence="9">Bifunctional glutamine synthetase adenylyltransferase/deadenyltransferase</fullName>
    </submittedName>
</protein>
<comment type="caution">
    <text evidence="9">The sequence shown here is derived from an EMBL/GenBank/DDBJ whole genome shotgun (WGS) entry which is preliminary data.</text>
</comment>
<dbReference type="InterPro" id="IPR013546">
    <property type="entry name" value="PII_UdlTrfase/GS_AdlTrfase"/>
</dbReference>
<dbReference type="EMBL" id="DRND01000128">
    <property type="protein sequence ID" value="HFC46537.1"/>
    <property type="molecule type" value="Genomic_DNA"/>
</dbReference>
<evidence type="ECO:0000256" key="4">
    <source>
        <dbReference type="ARBA" id="ARBA00022840"/>
    </source>
</evidence>
<feature type="domain" description="PII-uridylyltransferase/Glutamine-synthetase adenylyltransferase" evidence="8">
    <location>
        <begin position="76"/>
        <end position="149"/>
    </location>
</feature>
<dbReference type="InterPro" id="IPR005190">
    <property type="entry name" value="GlnE_rpt_dom"/>
</dbReference>
<feature type="domain" description="Glutamate-ammonia ligase adenylyltransferase repeated" evidence="7">
    <location>
        <begin position="1"/>
        <end position="53"/>
    </location>
</feature>
<sequence length="194" mass="22232">DMRLRPDGDQGVLISSISAYREYQLNQAWTWEHQALVRARPICGSHHLAKEFTAIRREVLMRGREEDHLKREFSSMRAKMLGTVTKKEGVFDIKHGLGGLTDIEFIAQFYALLYAREYPEILKETATASILRLLGSHGIIGPEVSERLVQIFTHYLKEIETGFLTTRGHMVPTSDPIDEMRNFVIEAAPYLSRD</sequence>
<dbReference type="SUPFAM" id="SSF81593">
    <property type="entry name" value="Nucleotidyltransferase substrate binding subunit/domain"/>
    <property type="match status" value="1"/>
</dbReference>
<dbReference type="GO" id="GO:0000820">
    <property type="term" value="P:regulation of glutamine family amino acid metabolic process"/>
    <property type="evidence" value="ECO:0007669"/>
    <property type="project" value="TreeGrafter"/>
</dbReference>
<dbReference type="Proteomes" id="UP000885797">
    <property type="component" value="Unassembled WGS sequence"/>
</dbReference>
<dbReference type="Pfam" id="PF08335">
    <property type="entry name" value="GlnD_UR_UTase"/>
    <property type="match status" value="1"/>
</dbReference>
<dbReference type="PANTHER" id="PTHR30621">
    <property type="entry name" value="GLUTAMINE SYNTHETASE ADENYLYLTRANSFERASE"/>
    <property type="match status" value="1"/>
</dbReference>
<proteinExistence type="predicted"/>
<keyword evidence="1" id="KW-0808">Transferase</keyword>
<dbReference type="PANTHER" id="PTHR30621:SF0">
    <property type="entry name" value="BIFUNCTIONAL GLUTAMINE SYNTHETASE ADENYLYLTRANSFERASE_ADENYLYL-REMOVING ENZYME"/>
    <property type="match status" value="1"/>
</dbReference>
<name>A0A7V2SV75_9BACT</name>
<keyword evidence="5" id="KW-0460">Magnesium</keyword>
<evidence type="ECO:0000256" key="3">
    <source>
        <dbReference type="ARBA" id="ARBA00022741"/>
    </source>
</evidence>
<dbReference type="Gene3D" id="1.20.120.330">
    <property type="entry name" value="Nucleotidyltransferases domain 2"/>
    <property type="match status" value="1"/>
</dbReference>
<feature type="non-terminal residue" evidence="9">
    <location>
        <position position="1"/>
    </location>
</feature>
<dbReference type="AlphaFoldDB" id="A0A7V2SV75"/>
<reference evidence="9" key="1">
    <citation type="journal article" date="2020" name="mSystems">
        <title>Genome- and Community-Level Interaction Insights into Carbon Utilization and Element Cycling Functions of Hydrothermarchaeota in Hydrothermal Sediment.</title>
        <authorList>
            <person name="Zhou Z."/>
            <person name="Liu Y."/>
            <person name="Xu W."/>
            <person name="Pan J."/>
            <person name="Luo Z.H."/>
            <person name="Li M."/>
        </authorList>
    </citation>
    <scope>NUCLEOTIDE SEQUENCE [LARGE SCALE GENOMIC DNA]</scope>
    <source>
        <strain evidence="9">HyVt-503</strain>
    </source>
</reference>
<dbReference type="InterPro" id="IPR043519">
    <property type="entry name" value="NT_sf"/>
</dbReference>
<keyword evidence="3" id="KW-0547">Nucleotide-binding</keyword>
<evidence type="ECO:0000259" key="8">
    <source>
        <dbReference type="Pfam" id="PF08335"/>
    </source>
</evidence>
<dbReference type="SUPFAM" id="SSF81301">
    <property type="entry name" value="Nucleotidyltransferase"/>
    <property type="match status" value="1"/>
</dbReference>
<evidence type="ECO:0000256" key="1">
    <source>
        <dbReference type="ARBA" id="ARBA00022679"/>
    </source>
</evidence>
<dbReference type="Pfam" id="PF03710">
    <property type="entry name" value="GlnE"/>
    <property type="match status" value="1"/>
</dbReference>
<evidence type="ECO:0000313" key="9">
    <source>
        <dbReference type="EMBL" id="HFC46537.1"/>
    </source>
</evidence>
<keyword evidence="2 9" id="KW-0548">Nucleotidyltransferase</keyword>
<accession>A0A7V2SV75</accession>
<keyword evidence="4" id="KW-0067">ATP-binding</keyword>
<evidence type="ECO:0000256" key="5">
    <source>
        <dbReference type="ARBA" id="ARBA00022842"/>
    </source>
</evidence>
<keyword evidence="6" id="KW-0511">Multifunctional enzyme</keyword>
<dbReference type="Gene3D" id="3.30.460.10">
    <property type="entry name" value="Beta Polymerase, domain 2"/>
    <property type="match status" value="1"/>
</dbReference>
<dbReference type="GO" id="GO:0008882">
    <property type="term" value="F:[glutamate-ammonia-ligase] adenylyltransferase activity"/>
    <property type="evidence" value="ECO:0007669"/>
    <property type="project" value="InterPro"/>
</dbReference>